<evidence type="ECO:0000313" key="2">
    <source>
        <dbReference type="Proteomes" id="UP000658258"/>
    </source>
</evidence>
<organism evidence="1 2">
    <name type="scientific">Roseivirga thermotolerans</name>
    <dbReference type="NCBI Taxonomy" id="1758176"/>
    <lineage>
        <taxon>Bacteria</taxon>
        <taxon>Pseudomonadati</taxon>
        <taxon>Bacteroidota</taxon>
        <taxon>Cytophagia</taxon>
        <taxon>Cytophagales</taxon>
        <taxon>Roseivirgaceae</taxon>
        <taxon>Roseivirga</taxon>
    </lineage>
</organism>
<evidence type="ECO:0000313" key="1">
    <source>
        <dbReference type="EMBL" id="GHE50684.1"/>
    </source>
</evidence>
<keyword evidence="2" id="KW-1185">Reference proteome</keyword>
<accession>A0ABQ3I4P8</accession>
<proteinExistence type="predicted"/>
<reference evidence="2" key="1">
    <citation type="journal article" date="2019" name="Int. J. Syst. Evol. Microbiol.">
        <title>The Global Catalogue of Microorganisms (GCM) 10K type strain sequencing project: providing services to taxonomists for standard genome sequencing and annotation.</title>
        <authorList>
            <consortium name="The Broad Institute Genomics Platform"/>
            <consortium name="The Broad Institute Genome Sequencing Center for Infectious Disease"/>
            <person name="Wu L."/>
            <person name="Ma J."/>
        </authorList>
    </citation>
    <scope>NUCLEOTIDE SEQUENCE [LARGE SCALE GENOMIC DNA]</scope>
    <source>
        <strain evidence="2">CGMCC 1.15111</strain>
    </source>
</reference>
<dbReference type="RefSeq" id="WP_189628210.1">
    <property type="nucleotide sequence ID" value="NZ_BNAG01000001.1"/>
</dbReference>
<sequence length="130" mass="14800">MKKVFTAMAIMALMLLVWYISQPGYGSKLSFEGTDVYYTEEVTEEEAQRLGEYLVQTGFADGREKSVQLAKRDSVYLFRMVVMEGVTKDSTNDLTFEAMAVTLSYNAFNKAPVQLEACDNRFNTLRVYGR</sequence>
<comment type="caution">
    <text evidence="1">The sequence shown here is derived from an EMBL/GenBank/DDBJ whole genome shotgun (WGS) entry which is preliminary data.</text>
</comment>
<name>A0ABQ3I4P8_9BACT</name>
<dbReference type="EMBL" id="BNAG01000001">
    <property type="protein sequence ID" value="GHE50684.1"/>
    <property type="molecule type" value="Genomic_DNA"/>
</dbReference>
<dbReference type="Proteomes" id="UP000658258">
    <property type="component" value="Unassembled WGS sequence"/>
</dbReference>
<protein>
    <submittedName>
        <fullName evidence="1">Uncharacterized protein</fullName>
    </submittedName>
</protein>
<gene>
    <name evidence="1" type="ORF">GCM10011340_00790</name>
</gene>